<name>A0AAD4Z043_PRUDU</name>
<reference evidence="3 4" key="1">
    <citation type="journal article" date="2022" name="G3 (Bethesda)">
        <title>Whole-genome sequence and methylome profiling of the almond [Prunus dulcis (Mill.) D.A. Webb] cultivar 'Nonpareil'.</title>
        <authorList>
            <person name="D'Amico-Willman K.M."/>
            <person name="Ouma W.Z."/>
            <person name="Meulia T."/>
            <person name="Sideli G.M."/>
            <person name="Gradziel T.M."/>
            <person name="Fresnedo-Ramirez J."/>
        </authorList>
    </citation>
    <scope>NUCLEOTIDE SEQUENCE [LARGE SCALE GENOMIC DNA]</scope>
    <source>
        <strain evidence="3">Clone GOH B32 T37-40</strain>
    </source>
</reference>
<evidence type="ECO:0000259" key="2">
    <source>
        <dbReference type="Pfam" id="PF07727"/>
    </source>
</evidence>
<feature type="region of interest" description="Disordered" evidence="1">
    <location>
        <begin position="82"/>
        <end position="132"/>
    </location>
</feature>
<keyword evidence="4" id="KW-1185">Reference proteome</keyword>
<evidence type="ECO:0000256" key="1">
    <source>
        <dbReference type="SAM" id="MobiDB-lite"/>
    </source>
</evidence>
<feature type="compositionally biased region" description="Polar residues" evidence="1">
    <location>
        <begin position="109"/>
        <end position="130"/>
    </location>
</feature>
<feature type="region of interest" description="Disordered" evidence="1">
    <location>
        <begin position="173"/>
        <end position="208"/>
    </location>
</feature>
<feature type="compositionally biased region" description="Polar residues" evidence="1">
    <location>
        <begin position="1"/>
        <end position="10"/>
    </location>
</feature>
<evidence type="ECO:0000313" key="4">
    <source>
        <dbReference type="Proteomes" id="UP001054821"/>
    </source>
</evidence>
<dbReference type="SUPFAM" id="SSF56672">
    <property type="entry name" value="DNA/RNA polymerases"/>
    <property type="match status" value="1"/>
</dbReference>
<dbReference type="PANTHER" id="PTHR11439">
    <property type="entry name" value="GAG-POL-RELATED RETROTRANSPOSON"/>
    <property type="match status" value="1"/>
</dbReference>
<accession>A0AAD4Z043</accession>
<organism evidence="3 4">
    <name type="scientific">Prunus dulcis</name>
    <name type="common">Almond</name>
    <name type="synonym">Amygdalus dulcis</name>
    <dbReference type="NCBI Taxonomy" id="3755"/>
    <lineage>
        <taxon>Eukaryota</taxon>
        <taxon>Viridiplantae</taxon>
        <taxon>Streptophyta</taxon>
        <taxon>Embryophyta</taxon>
        <taxon>Tracheophyta</taxon>
        <taxon>Spermatophyta</taxon>
        <taxon>Magnoliopsida</taxon>
        <taxon>eudicotyledons</taxon>
        <taxon>Gunneridae</taxon>
        <taxon>Pentapetalae</taxon>
        <taxon>rosids</taxon>
        <taxon>fabids</taxon>
        <taxon>Rosales</taxon>
        <taxon>Rosaceae</taxon>
        <taxon>Amygdaloideae</taxon>
        <taxon>Amygdaleae</taxon>
        <taxon>Prunus</taxon>
    </lineage>
</organism>
<dbReference type="AlphaFoldDB" id="A0AAD4Z043"/>
<protein>
    <recommendedName>
        <fullName evidence="2">Reverse transcriptase Ty1/copia-type domain-containing protein</fullName>
    </recommendedName>
</protein>
<feature type="compositionally biased region" description="Low complexity" evidence="1">
    <location>
        <begin position="175"/>
        <end position="206"/>
    </location>
</feature>
<comment type="caution">
    <text evidence="3">The sequence shown here is derived from an EMBL/GenBank/DDBJ whole genome shotgun (WGS) entry which is preliminary data.</text>
</comment>
<dbReference type="EMBL" id="JAJFAZ020000005">
    <property type="protein sequence ID" value="KAI5327876.1"/>
    <property type="molecule type" value="Genomic_DNA"/>
</dbReference>
<dbReference type="InterPro" id="IPR043502">
    <property type="entry name" value="DNA/RNA_pol_sf"/>
</dbReference>
<dbReference type="Proteomes" id="UP001054821">
    <property type="component" value="Chromosome 5"/>
</dbReference>
<feature type="domain" description="Reverse transcriptase Ty1/copia-type" evidence="2">
    <location>
        <begin position="320"/>
        <end position="385"/>
    </location>
</feature>
<gene>
    <name evidence="3" type="ORF">L3X38_027272</name>
</gene>
<dbReference type="CDD" id="cd09272">
    <property type="entry name" value="RNase_HI_RT_Ty1"/>
    <property type="match status" value="1"/>
</dbReference>
<dbReference type="InterPro" id="IPR013103">
    <property type="entry name" value="RVT_2"/>
</dbReference>
<feature type="compositionally biased region" description="Polar residues" evidence="1">
    <location>
        <begin position="27"/>
        <end position="38"/>
    </location>
</feature>
<evidence type="ECO:0000313" key="3">
    <source>
        <dbReference type="EMBL" id="KAI5327876.1"/>
    </source>
</evidence>
<feature type="region of interest" description="Disordered" evidence="1">
    <location>
        <begin position="1"/>
        <end position="44"/>
    </location>
</feature>
<dbReference type="Pfam" id="PF07727">
    <property type="entry name" value="RVT_2"/>
    <property type="match status" value="1"/>
</dbReference>
<sequence length="626" mass="69064">MMSGSNNQGGLPSMAMVSQPAAAFRPSNPSSQSLNSRPFTRENKDDLKCTFCGQTRHTEDTCFAKHGVPDWFPELKKKLRAKERGSGGNNGGRASLATAPPKAKEDETISNNPSQTLLTRSTHGDSSSTIGGDVTIEHRVESGTKPLLGESRQATIEKNLAVEKPCVEPSIPFIEEPSTSSLSSSEVLPNTSSLSSSEVPPNTSSLNMPEVSIVNDCVTNPSVGTYKLPPRQNRGVPPDRFSPEGKVKYLIANYVSCNKLAPERQTMVSNMESIHVPTQVEEALKDPKWAKAMDEEMLALQKNTTWEVMKLPIGKKTVGYYQETFSPVAKMNTVRVLISLAANMDWPLKQFDVKNAFLHGNLEEEVYMDFPPGYSNGGNTGVCRLRNDVDEMSKLQGNLAVEFEMKDLGDLKYFLEVEVARSSKGIFLSQLHAFTECGSYGCCSAYLGILEVGTGKGVLYRKNGHLRIEGFTDADWAGDVTDRRSTSGYFSFVGGNLVTWRSKKQKVVSRSSAEAEYRGMAQGICEILWLRKLLWGLGFKPKDTVQLFCDNKSARDIADNPVQHDRTKHVEVDRHFIKEKLEKKIVSIPFVESEGQLADVLTHAVCSRKFGNSLDKLGMCDIYAPT</sequence>
<proteinExistence type="predicted"/>
<dbReference type="PANTHER" id="PTHR11439:SF467">
    <property type="entry name" value="INTEGRASE CATALYTIC DOMAIN-CONTAINING PROTEIN"/>
    <property type="match status" value="1"/>
</dbReference>